<organism evidence="1 2">
    <name type="scientific">Elysia crispata</name>
    <name type="common">lettuce slug</name>
    <dbReference type="NCBI Taxonomy" id="231223"/>
    <lineage>
        <taxon>Eukaryota</taxon>
        <taxon>Metazoa</taxon>
        <taxon>Spiralia</taxon>
        <taxon>Lophotrochozoa</taxon>
        <taxon>Mollusca</taxon>
        <taxon>Gastropoda</taxon>
        <taxon>Heterobranchia</taxon>
        <taxon>Euthyneura</taxon>
        <taxon>Panpulmonata</taxon>
        <taxon>Sacoglossa</taxon>
        <taxon>Placobranchoidea</taxon>
        <taxon>Plakobranchidae</taxon>
        <taxon>Elysia</taxon>
    </lineage>
</organism>
<reference evidence="1" key="1">
    <citation type="journal article" date="2023" name="G3 (Bethesda)">
        <title>A reference genome for the long-term kleptoplast-retaining sea slug Elysia crispata morphotype clarki.</title>
        <authorList>
            <person name="Eastman K.E."/>
            <person name="Pendleton A.L."/>
            <person name="Shaikh M.A."/>
            <person name="Suttiyut T."/>
            <person name="Ogas R."/>
            <person name="Tomko P."/>
            <person name="Gavelis G."/>
            <person name="Widhalm J.R."/>
            <person name="Wisecaver J.H."/>
        </authorList>
    </citation>
    <scope>NUCLEOTIDE SEQUENCE</scope>
    <source>
        <strain evidence="1">ECLA1</strain>
    </source>
</reference>
<name>A0AAE0XPW1_9GAST</name>
<dbReference type="AlphaFoldDB" id="A0AAE0XPW1"/>
<protein>
    <submittedName>
        <fullName evidence="1">Uncharacterized protein</fullName>
    </submittedName>
</protein>
<comment type="caution">
    <text evidence="1">The sequence shown here is derived from an EMBL/GenBank/DDBJ whole genome shotgun (WGS) entry which is preliminary data.</text>
</comment>
<gene>
    <name evidence="1" type="ORF">RRG08_042519</name>
</gene>
<keyword evidence="2" id="KW-1185">Reference proteome</keyword>
<dbReference type="EMBL" id="JAWDGP010007852">
    <property type="protein sequence ID" value="KAK3702526.1"/>
    <property type="molecule type" value="Genomic_DNA"/>
</dbReference>
<evidence type="ECO:0000313" key="1">
    <source>
        <dbReference type="EMBL" id="KAK3702526.1"/>
    </source>
</evidence>
<accession>A0AAE0XPW1</accession>
<evidence type="ECO:0000313" key="2">
    <source>
        <dbReference type="Proteomes" id="UP001283361"/>
    </source>
</evidence>
<proteinExistence type="predicted"/>
<dbReference type="Proteomes" id="UP001283361">
    <property type="component" value="Unassembled WGS sequence"/>
</dbReference>
<sequence>MIRTNTSATMTLITTLNATTPSSARLHDKRQACAVGCSSFDARFQVGTRNDSKNPDAQCGAQSRAVELNELEVENHPGILWLCQITSHSDKLFSVVEA</sequence>